<keyword evidence="1 2" id="KW-0378">Hydrolase</keyword>
<dbReference type="OrthoDB" id="291007at2759"/>
<feature type="active site" evidence="1">
    <location>
        <position position="642"/>
    </location>
</feature>
<evidence type="ECO:0000313" key="4">
    <source>
        <dbReference type="EMBL" id="OQV19677.1"/>
    </source>
</evidence>
<dbReference type="InterPro" id="IPR034035">
    <property type="entry name" value="Astacin-like_dom"/>
</dbReference>
<feature type="domain" description="Peptidase M12A" evidence="3">
    <location>
        <begin position="548"/>
        <end position="742"/>
    </location>
</feature>
<feature type="binding site" evidence="1">
    <location>
        <position position="155"/>
    </location>
    <ligand>
        <name>Zn(2+)</name>
        <dbReference type="ChEBI" id="CHEBI:29105"/>
        <note>catalytic</note>
    </ligand>
</feature>
<dbReference type="AlphaFoldDB" id="A0A1W0WWU5"/>
<evidence type="ECO:0000313" key="5">
    <source>
        <dbReference type="Proteomes" id="UP000192578"/>
    </source>
</evidence>
<comment type="caution">
    <text evidence="1">Lacks conserved residue(s) required for the propagation of feature annotation.</text>
</comment>
<dbReference type="PANTHER" id="PTHR10127">
    <property type="entry name" value="DISCOIDIN, CUB, EGF, LAMININ , AND ZINC METALLOPROTEASE DOMAIN CONTAINING"/>
    <property type="match status" value="1"/>
</dbReference>
<feature type="binding site" evidence="1">
    <location>
        <position position="641"/>
    </location>
    <ligand>
        <name>Zn(2+)</name>
        <dbReference type="ChEBI" id="CHEBI:29105"/>
        <note>catalytic</note>
    </ligand>
</feature>
<dbReference type="GO" id="GO:0008270">
    <property type="term" value="F:zinc ion binding"/>
    <property type="evidence" value="ECO:0007669"/>
    <property type="project" value="UniProtKB-UniRule"/>
</dbReference>
<protein>
    <recommendedName>
        <fullName evidence="2">Metalloendopeptidase</fullName>
        <ecNumber evidence="2">3.4.24.-</ecNumber>
    </recommendedName>
</protein>
<feature type="binding site" evidence="1">
    <location>
        <position position="165"/>
    </location>
    <ligand>
        <name>Zn(2+)</name>
        <dbReference type="ChEBI" id="CHEBI:29105"/>
        <note>catalytic</note>
    </ligand>
</feature>
<accession>A0A1W0WWU5</accession>
<comment type="caution">
    <text evidence="4">The sequence shown here is derived from an EMBL/GenBank/DDBJ whole genome shotgun (WGS) entry which is preliminary data.</text>
</comment>
<sequence length="750" mass="83498">MLNVWHHILAQLVASFVALRISVKGATIVDKDRAALTEQLLRGTPFHIMSEQDRSRKTTNLHRNAIKDPSKKWWSKTIPYVFASDFNSAHRAIIEKAHREIESSSCVRFVPRAYEWDYIEYVSKAGCNAVVGRQGGRQEVSLQVPVCLKQSIAVHETLHALGFYHEQSRSDRDQYIRVNLDNVIPQYRFAYQIEDTNNLNTPYDYGSIMHYSTTYFAMDLRKPTMVALTPGKHIARSSQMTLIDKQRVNSLYQCDPSIVIDTLPFLTEGCAPHAYHVASENGSTCAKMAGICGITLVVMLSINPKLQNGTRCEKPLPEGTPICCRLDVGVTDQPTTTNVVTMTTTTTEKTTSLPIPRFTSQSVTVAVGTSALRPLGLVTTTTTPKTESQPMQRPASQLITVPIGTTTRPPLAILSTGCDLYWGVNNALSAADGCRIAAQVCGLELEALFRLNAFLNGGKSCNLATDDVICCRHQAGFSGPAVSMVSPLLLWITICLCYHPTRCAPAAVAAKSGDPRDSLSLKSLPGTPFHILSEAEHQHQQTNAVQRNAHRDPNKRWPHHIVPYLMPTEFDAAQRTVIEKAHREIESGTCIRFKSHTIEPDYIQYTAKWREGCHADIGRQGGRQEVNLEAPGCVHQGVVIHETLHALGFYHEQNRSDRDEYIAIDYSNIIPIHRHNFKKEPTRNLNTPYDFNSIMHYGSNHFAVDPAKPTMISQKAGTKIAPSRNHMSKIDRLRVNLLYHCSGSAVKQAS</sequence>
<dbReference type="PANTHER" id="PTHR10127:SF802">
    <property type="entry name" value="ZINC METALLOPROTEINASE NAS-10"/>
    <property type="match status" value="1"/>
</dbReference>
<dbReference type="Gene3D" id="3.40.390.10">
    <property type="entry name" value="Collagenase (Catalytic Domain)"/>
    <property type="match status" value="2"/>
</dbReference>
<keyword evidence="5" id="KW-1185">Reference proteome</keyword>
<evidence type="ECO:0000259" key="3">
    <source>
        <dbReference type="PROSITE" id="PS51864"/>
    </source>
</evidence>
<feature type="active site" evidence="1">
    <location>
        <position position="156"/>
    </location>
</feature>
<feature type="signal peptide" evidence="2">
    <location>
        <begin position="1"/>
        <end position="25"/>
    </location>
</feature>
<dbReference type="PRINTS" id="PR00480">
    <property type="entry name" value="ASTACIN"/>
</dbReference>
<dbReference type="GO" id="GO:0006508">
    <property type="term" value="P:proteolysis"/>
    <property type="evidence" value="ECO:0007669"/>
    <property type="project" value="UniProtKB-KW"/>
</dbReference>
<dbReference type="InterPro" id="IPR001506">
    <property type="entry name" value="Peptidase_M12A"/>
</dbReference>
<gene>
    <name evidence="4" type="ORF">BV898_06219</name>
</gene>
<feature type="binding site" evidence="1">
    <location>
        <position position="651"/>
    </location>
    <ligand>
        <name>Zn(2+)</name>
        <dbReference type="ChEBI" id="CHEBI:29105"/>
        <note>catalytic</note>
    </ligand>
</feature>
<proteinExistence type="predicted"/>
<keyword evidence="1 2" id="KW-0862">Zinc</keyword>
<dbReference type="EMBL" id="MTYJ01000036">
    <property type="protein sequence ID" value="OQV19677.1"/>
    <property type="molecule type" value="Genomic_DNA"/>
</dbReference>
<evidence type="ECO:0000256" key="2">
    <source>
        <dbReference type="RuleBase" id="RU361183"/>
    </source>
</evidence>
<dbReference type="Proteomes" id="UP000192578">
    <property type="component" value="Unassembled WGS sequence"/>
</dbReference>
<reference evidence="5" key="1">
    <citation type="submission" date="2017-01" db="EMBL/GenBank/DDBJ databases">
        <title>Comparative genomics of anhydrobiosis in the tardigrade Hypsibius dujardini.</title>
        <authorList>
            <person name="Yoshida Y."/>
            <person name="Koutsovoulos G."/>
            <person name="Laetsch D."/>
            <person name="Stevens L."/>
            <person name="Kumar S."/>
            <person name="Horikawa D."/>
            <person name="Ishino K."/>
            <person name="Komine S."/>
            <person name="Tomita M."/>
            <person name="Blaxter M."/>
            <person name="Arakawa K."/>
        </authorList>
    </citation>
    <scope>NUCLEOTIDE SEQUENCE [LARGE SCALE GENOMIC DNA]</scope>
    <source>
        <strain evidence="5">Z151</strain>
    </source>
</reference>
<feature type="chain" id="PRO_5011813388" description="Metalloendopeptidase" evidence="2">
    <location>
        <begin position="26"/>
        <end position="750"/>
    </location>
</feature>
<feature type="domain" description="Peptidase M12A" evidence="3">
    <location>
        <begin position="64"/>
        <end position="255"/>
    </location>
</feature>
<dbReference type="Pfam" id="PF01400">
    <property type="entry name" value="Astacin"/>
    <property type="match status" value="2"/>
</dbReference>
<dbReference type="SMART" id="SM00235">
    <property type="entry name" value="ZnMc"/>
    <property type="match status" value="2"/>
</dbReference>
<evidence type="ECO:0000256" key="1">
    <source>
        <dbReference type="PROSITE-ProRule" id="PRU01211"/>
    </source>
</evidence>
<name>A0A1W0WWU5_HYPEX</name>
<dbReference type="SUPFAM" id="SSF55486">
    <property type="entry name" value="Metalloproteases ('zincins'), catalytic domain"/>
    <property type="match status" value="2"/>
</dbReference>
<dbReference type="CDD" id="cd04280">
    <property type="entry name" value="ZnMc_astacin_like"/>
    <property type="match status" value="1"/>
</dbReference>
<dbReference type="InterPro" id="IPR024079">
    <property type="entry name" value="MetalloPept_cat_dom_sf"/>
</dbReference>
<dbReference type="PROSITE" id="PS51864">
    <property type="entry name" value="ASTACIN"/>
    <property type="match status" value="2"/>
</dbReference>
<dbReference type="GO" id="GO:0004222">
    <property type="term" value="F:metalloendopeptidase activity"/>
    <property type="evidence" value="ECO:0007669"/>
    <property type="project" value="UniProtKB-UniRule"/>
</dbReference>
<keyword evidence="2" id="KW-0732">Signal</keyword>
<keyword evidence="1 2" id="KW-0482">Metalloprotease</keyword>
<keyword evidence="1 2" id="KW-0645">Protease</keyword>
<organism evidence="4 5">
    <name type="scientific">Hypsibius exemplaris</name>
    <name type="common">Freshwater tardigrade</name>
    <dbReference type="NCBI Taxonomy" id="2072580"/>
    <lineage>
        <taxon>Eukaryota</taxon>
        <taxon>Metazoa</taxon>
        <taxon>Ecdysozoa</taxon>
        <taxon>Tardigrada</taxon>
        <taxon>Eutardigrada</taxon>
        <taxon>Parachela</taxon>
        <taxon>Hypsibioidea</taxon>
        <taxon>Hypsibiidae</taxon>
        <taxon>Hypsibius</taxon>
    </lineage>
</organism>
<dbReference type="InterPro" id="IPR006026">
    <property type="entry name" value="Peptidase_Metallo"/>
</dbReference>
<feature type="binding site" evidence="1">
    <location>
        <position position="159"/>
    </location>
    <ligand>
        <name>Zn(2+)</name>
        <dbReference type="ChEBI" id="CHEBI:29105"/>
        <note>catalytic</note>
    </ligand>
</feature>
<keyword evidence="1 2" id="KW-0479">Metal-binding</keyword>
<feature type="binding site" evidence="1">
    <location>
        <position position="645"/>
    </location>
    <ligand>
        <name>Zn(2+)</name>
        <dbReference type="ChEBI" id="CHEBI:29105"/>
        <note>catalytic</note>
    </ligand>
</feature>
<comment type="cofactor">
    <cofactor evidence="1 2">
        <name>Zn(2+)</name>
        <dbReference type="ChEBI" id="CHEBI:29105"/>
    </cofactor>
    <text evidence="1 2">Binds 1 zinc ion per subunit.</text>
</comment>
<dbReference type="EC" id="3.4.24.-" evidence="2"/>